<evidence type="ECO:0000313" key="3">
    <source>
        <dbReference type="Proteomes" id="UP001054902"/>
    </source>
</evidence>
<proteinExistence type="predicted"/>
<dbReference type="EMBL" id="BLLK01000068">
    <property type="protein sequence ID" value="GFH59501.1"/>
    <property type="molecule type" value="Genomic_DNA"/>
</dbReference>
<reference evidence="2 3" key="1">
    <citation type="journal article" date="2021" name="Sci. Rep.">
        <title>The genome of the diatom Chaetoceros tenuissimus carries an ancient integrated fragment of an extant virus.</title>
        <authorList>
            <person name="Hongo Y."/>
            <person name="Kimura K."/>
            <person name="Takaki Y."/>
            <person name="Yoshida Y."/>
            <person name="Baba S."/>
            <person name="Kobayashi G."/>
            <person name="Nagasaki K."/>
            <person name="Hano T."/>
            <person name="Tomaru Y."/>
        </authorList>
    </citation>
    <scope>NUCLEOTIDE SEQUENCE [LARGE SCALE GENOMIC DNA]</scope>
    <source>
        <strain evidence="2 3">NIES-3715</strain>
    </source>
</reference>
<gene>
    <name evidence="2" type="ORF">CTEN210_15977</name>
</gene>
<name>A0AAD3D7X8_9STRA</name>
<dbReference type="AlphaFoldDB" id="A0AAD3D7X8"/>
<feature type="region of interest" description="Disordered" evidence="1">
    <location>
        <begin position="309"/>
        <end position="439"/>
    </location>
</feature>
<organism evidence="2 3">
    <name type="scientific">Chaetoceros tenuissimus</name>
    <dbReference type="NCBI Taxonomy" id="426638"/>
    <lineage>
        <taxon>Eukaryota</taxon>
        <taxon>Sar</taxon>
        <taxon>Stramenopiles</taxon>
        <taxon>Ochrophyta</taxon>
        <taxon>Bacillariophyta</taxon>
        <taxon>Coscinodiscophyceae</taxon>
        <taxon>Chaetocerotophycidae</taxon>
        <taxon>Chaetocerotales</taxon>
        <taxon>Chaetocerotaceae</taxon>
        <taxon>Chaetoceros</taxon>
    </lineage>
</organism>
<comment type="caution">
    <text evidence="2">The sequence shown here is derived from an EMBL/GenBank/DDBJ whole genome shotgun (WGS) entry which is preliminary data.</text>
</comment>
<keyword evidence="3" id="KW-1185">Reference proteome</keyword>
<feature type="compositionally biased region" description="Acidic residues" evidence="1">
    <location>
        <begin position="344"/>
        <end position="390"/>
    </location>
</feature>
<protein>
    <submittedName>
        <fullName evidence="2">Uncharacterized protein</fullName>
    </submittedName>
</protein>
<evidence type="ECO:0000256" key="1">
    <source>
        <dbReference type="SAM" id="MobiDB-lite"/>
    </source>
</evidence>
<feature type="compositionally biased region" description="Acidic residues" evidence="1">
    <location>
        <begin position="316"/>
        <end position="329"/>
    </location>
</feature>
<sequence>MKIFSFKYFDTFFCNNTSDNFKDNDTVDAGNQGATSTLRIQLHIKAASNTILDSKLAEAKTAIELKYLKEYKVFSDEAGQERTIYIRFVMRFKDTEMDKSFFDDMCQESINDFSSTAAGGWITHLLLSSCTSDATQPCILCLLVNLGQEFEDSVALKTMLQEITGNDTIGIKFNTYNGPKALSKKIKVSDWSLKKVLQVEGERRSAMASTKAIENYFKSQLFLGSRVQVVNVSKSKWASSAKGKKAFLDGMNIQVALNDKLLSYDLDDVNVFGKVTIGRTKRYLLDIMMSLKSKTPVIHSKKITKKIVSEEKAQEEYEVEEDEEDEFEDALPFNSHENEAIELSGDEESSEEEEEDEEDDYDEGAGEDYGEEAREEYEEEEKEEEEEEEVPPPPKSPPKCKSTATSKRSASERSPKSSAAARGRRNPRRCTSAAQQYHE</sequence>
<accession>A0AAD3D7X8</accession>
<dbReference type="Proteomes" id="UP001054902">
    <property type="component" value="Unassembled WGS sequence"/>
</dbReference>
<evidence type="ECO:0000313" key="2">
    <source>
        <dbReference type="EMBL" id="GFH59501.1"/>
    </source>
</evidence>